<organism evidence="7 8">
    <name type="scientific">Thermanaerosceptrum fracticalcis</name>
    <dbReference type="NCBI Taxonomy" id="1712410"/>
    <lineage>
        <taxon>Bacteria</taxon>
        <taxon>Bacillati</taxon>
        <taxon>Bacillota</taxon>
        <taxon>Clostridia</taxon>
        <taxon>Eubacteriales</taxon>
        <taxon>Peptococcaceae</taxon>
        <taxon>Thermanaerosceptrum</taxon>
    </lineage>
</organism>
<feature type="transmembrane region" description="Helical" evidence="6">
    <location>
        <begin position="6"/>
        <end position="27"/>
    </location>
</feature>
<evidence type="ECO:0000256" key="6">
    <source>
        <dbReference type="SAM" id="Phobius"/>
    </source>
</evidence>
<evidence type="ECO:0000256" key="3">
    <source>
        <dbReference type="ARBA" id="ARBA00022692"/>
    </source>
</evidence>
<feature type="transmembrane region" description="Helical" evidence="6">
    <location>
        <begin position="146"/>
        <end position="163"/>
    </location>
</feature>
<feature type="transmembrane region" description="Helical" evidence="6">
    <location>
        <begin position="34"/>
        <end position="54"/>
    </location>
</feature>
<sequence length="311" mass="32961">MDTVISFLAAAVVAGTPLLFATLGEILTEKAGNLNLGVEGMMLMGAVMGFQVGLATANSLLAMGAAMLAGAAGALIFALLTITLRANQVVSGLSLTIFGTGFSGFMGKKLVGEIAPDSIKAFFKPYAVPGLGDIPVIGPIFFHQDPFVYLGYLTAILMGIYLYRTRIGLNLRAVGENPGAADAASINITLYKYVHVLLGGALCGLGGAYLSLVYVPAWQDYVTAGRGWIAVALVIFASWNPYKAILGSYLFGGLDIIGFRIQGSSFHISQYLIDMLPYLVTIIVLVAVSMKKSRENAPPKSLGLPYFREER</sequence>
<evidence type="ECO:0000256" key="4">
    <source>
        <dbReference type="ARBA" id="ARBA00022989"/>
    </source>
</evidence>
<dbReference type="RefSeq" id="WP_034422611.1">
    <property type="nucleotide sequence ID" value="NZ_CP045798.1"/>
</dbReference>
<gene>
    <name evidence="7" type="ORF">BR63_13205</name>
</gene>
<dbReference type="InterPro" id="IPR001851">
    <property type="entry name" value="ABC_transp_permease"/>
</dbReference>
<feature type="transmembrane region" description="Helical" evidence="6">
    <location>
        <begin position="89"/>
        <end position="107"/>
    </location>
</feature>
<keyword evidence="4 6" id="KW-1133">Transmembrane helix</keyword>
<dbReference type="OrthoDB" id="9792579at2"/>
<dbReference type="Pfam" id="PF02653">
    <property type="entry name" value="BPD_transp_2"/>
    <property type="match status" value="1"/>
</dbReference>
<dbReference type="CDD" id="cd06580">
    <property type="entry name" value="TM_PBP1_transp_TpRbsC_like"/>
    <property type="match status" value="1"/>
</dbReference>
<feature type="transmembrane region" description="Helical" evidence="6">
    <location>
        <begin position="60"/>
        <end position="82"/>
    </location>
</feature>
<comment type="subcellular location">
    <subcellularLocation>
        <location evidence="1">Cell membrane</location>
        <topology evidence="1">Multi-pass membrane protein</topology>
    </subcellularLocation>
</comment>
<keyword evidence="2" id="KW-1003">Cell membrane</keyword>
<dbReference type="PANTHER" id="PTHR43370">
    <property type="entry name" value="SUGAR ABC TRANSPORTER INTEGRAL MEMBRANE PROTEIN-RELATED"/>
    <property type="match status" value="1"/>
</dbReference>
<evidence type="ECO:0000313" key="8">
    <source>
        <dbReference type="Proteomes" id="UP000515847"/>
    </source>
</evidence>
<evidence type="ECO:0000256" key="2">
    <source>
        <dbReference type="ARBA" id="ARBA00022475"/>
    </source>
</evidence>
<dbReference type="EMBL" id="CP045798">
    <property type="protein sequence ID" value="QNB47175.1"/>
    <property type="molecule type" value="Genomic_DNA"/>
</dbReference>
<proteinExistence type="predicted"/>
<name>A0A7G6E521_THEFR</name>
<dbReference type="AlphaFoldDB" id="A0A7G6E521"/>
<keyword evidence="8" id="KW-1185">Reference proteome</keyword>
<protein>
    <submittedName>
        <fullName evidence="7">ABC transporter permease</fullName>
    </submittedName>
</protein>
<accession>A0A7G6E521</accession>
<evidence type="ECO:0000256" key="5">
    <source>
        <dbReference type="ARBA" id="ARBA00023136"/>
    </source>
</evidence>
<dbReference type="GO" id="GO:0022857">
    <property type="term" value="F:transmembrane transporter activity"/>
    <property type="evidence" value="ECO:0007669"/>
    <property type="project" value="InterPro"/>
</dbReference>
<evidence type="ECO:0000313" key="7">
    <source>
        <dbReference type="EMBL" id="QNB47175.1"/>
    </source>
</evidence>
<dbReference type="PANTHER" id="PTHR43370:SF2">
    <property type="entry name" value="ABC TRANSPORTER PERMEASE PROTEIN"/>
    <property type="match status" value="1"/>
</dbReference>
<reference evidence="7 8" key="1">
    <citation type="journal article" date="2019" name="Front. Microbiol.">
        <title>Thermoanaerosceptrum fracticalcis gen. nov. sp. nov., a Novel Fumarate-Fermenting Microorganism From a Deep Fractured Carbonate Aquifer of the US Great Basin.</title>
        <authorList>
            <person name="Hamilton-Brehm S.D."/>
            <person name="Stewart L.E."/>
            <person name="Zavarin M."/>
            <person name="Caldwell M."/>
            <person name="Lawson P.A."/>
            <person name="Onstott T.C."/>
            <person name="Grzymski J."/>
            <person name="Neveux I."/>
            <person name="Lollar B.S."/>
            <person name="Russell C.E."/>
            <person name="Moser D.P."/>
        </authorList>
    </citation>
    <scope>NUCLEOTIDE SEQUENCE [LARGE SCALE GENOMIC DNA]</scope>
    <source>
        <strain evidence="7 8">DRI-13</strain>
    </source>
</reference>
<feature type="transmembrane region" description="Helical" evidence="6">
    <location>
        <begin position="221"/>
        <end position="239"/>
    </location>
</feature>
<dbReference type="GO" id="GO:0005886">
    <property type="term" value="C:plasma membrane"/>
    <property type="evidence" value="ECO:0007669"/>
    <property type="project" value="UniProtKB-SubCell"/>
</dbReference>
<evidence type="ECO:0000256" key="1">
    <source>
        <dbReference type="ARBA" id="ARBA00004651"/>
    </source>
</evidence>
<dbReference type="Proteomes" id="UP000515847">
    <property type="component" value="Chromosome"/>
</dbReference>
<feature type="transmembrane region" description="Helical" evidence="6">
    <location>
        <begin position="193"/>
        <end position="215"/>
    </location>
</feature>
<keyword evidence="5 6" id="KW-0472">Membrane</keyword>
<keyword evidence="3 6" id="KW-0812">Transmembrane</keyword>
<dbReference type="KEGG" id="tfr:BR63_13205"/>
<feature type="transmembrane region" description="Helical" evidence="6">
    <location>
        <begin position="268"/>
        <end position="288"/>
    </location>
</feature>